<reference evidence="3" key="1">
    <citation type="journal article" date="2019" name="Int. J. Syst. Evol. Microbiol.">
        <title>The Global Catalogue of Microorganisms (GCM) 10K type strain sequencing project: providing services to taxonomists for standard genome sequencing and annotation.</title>
        <authorList>
            <consortium name="The Broad Institute Genomics Platform"/>
            <consortium name="The Broad Institute Genome Sequencing Center for Infectious Disease"/>
            <person name="Wu L."/>
            <person name="Ma J."/>
        </authorList>
    </citation>
    <scope>NUCLEOTIDE SEQUENCE [LARGE SCALE GENOMIC DNA]</scope>
    <source>
        <strain evidence="3">ICMP 6774ER</strain>
    </source>
</reference>
<accession>A0ABW4THN3</accession>
<sequence>MRHMLLPAAATLLWVINVAYVAAIPQWPHLGDYDAGQLLLVGIAITVTIAWLLHRQGIEYRIGYRHGQDDQRR</sequence>
<feature type="transmembrane region" description="Helical" evidence="1">
    <location>
        <begin position="33"/>
        <end position="53"/>
    </location>
</feature>
<dbReference type="RefSeq" id="WP_379583892.1">
    <property type="nucleotide sequence ID" value="NZ_JBHUFV010000130.1"/>
</dbReference>
<keyword evidence="1" id="KW-0472">Membrane</keyword>
<proteinExistence type="predicted"/>
<gene>
    <name evidence="2" type="ORF">ACFSKW_54875</name>
</gene>
<dbReference type="Proteomes" id="UP001597368">
    <property type="component" value="Unassembled WGS sequence"/>
</dbReference>
<evidence type="ECO:0000313" key="2">
    <source>
        <dbReference type="EMBL" id="MFD1940572.1"/>
    </source>
</evidence>
<organism evidence="2 3">
    <name type="scientific">Nonomuraea mangrovi</name>
    <dbReference type="NCBI Taxonomy" id="2316207"/>
    <lineage>
        <taxon>Bacteria</taxon>
        <taxon>Bacillati</taxon>
        <taxon>Actinomycetota</taxon>
        <taxon>Actinomycetes</taxon>
        <taxon>Streptosporangiales</taxon>
        <taxon>Streptosporangiaceae</taxon>
        <taxon>Nonomuraea</taxon>
    </lineage>
</organism>
<protein>
    <submittedName>
        <fullName evidence="2">Uncharacterized protein</fullName>
    </submittedName>
</protein>
<comment type="caution">
    <text evidence="2">The sequence shown here is derived from an EMBL/GenBank/DDBJ whole genome shotgun (WGS) entry which is preliminary data.</text>
</comment>
<dbReference type="EMBL" id="JBHUFV010000130">
    <property type="protein sequence ID" value="MFD1940572.1"/>
    <property type="molecule type" value="Genomic_DNA"/>
</dbReference>
<name>A0ABW4THN3_9ACTN</name>
<evidence type="ECO:0000256" key="1">
    <source>
        <dbReference type="SAM" id="Phobius"/>
    </source>
</evidence>
<keyword evidence="1" id="KW-1133">Transmembrane helix</keyword>
<keyword evidence="1" id="KW-0812">Transmembrane</keyword>
<evidence type="ECO:0000313" key="3">
    <source>
        <dbReference type="Proteomes" id="UP001597368"/>
    </source>
</evidence>
<keyword evidence="3" id="KW-1185">Reference proteome</keyword>